<reference evidence="2" key="1">
    <citation type="journal article" date="2011" name="PLoS Genet.">
        <title>Genomic analysis of the necrotrophic fungal pathogens Sclerotinia sclerotiorum and Botrytis cinerea.</title>
        <authorList>
            <person name="Amselem J."/>
            <person name="Cuomo C.A."/>
            <person name="van Kan J.A."/>
            <person name="Viaud M."/>
            <person name="Benito E.P."/>
            <person name="Couloux A."/>
            <person name="Coutinho P.M."/>
            <person name="de Vries R.P."/>
            <person name="Dyer P.S."/>
            <person name="Fillinger S."/>
            <person name="Fournier E."/>
            <person name="Gout L."/>
            <person name="Hahn M."/>
            <person name="Kohn L."/>
            <person name="Lapalu N."/>
            <person name="Plummer K.M."/>
            <person name="Pradier J.M."/>
            <person name="Quevillon E."/>
            <person name="Sharon A."/>
            <person name="Simon A."/>
            <person name="ten Have A."/>
            <person name="Tudzynski B."/>
            <person name="Tudzynski P."/>
            <person name="Wincker P."/>
            <person name="Andrew M."/>
            <person name="Anthouard V."/>
            <person name="Beever R.E."/>
            <person name="Beffa R."/>
            <person name="Benoit I."/>
            <person name="Bouzid O."/>
            <person name="Brault B."/>
            <person name="Chen Z."/>
            <person name="Choquer M."/>
            <person name="Collemare J."/>
            <person name="Cotton P."/>
            <person name="Danchin E.G."/>
            <person name="Da Silva C."/>
            <person name="Gautier A."/>
            <person name="Giraud C."/>
            <person name="Giraud T."/>
            <person name="Gonzalez C."/>
            <person name="Grossetete S."/>
            <person name="Guldener U."/>
            <person name="Henrissat B."/>
            <person name="Howlett B.J."/>
            <person name="Kodira C."/>
            <person name="Kretschmer M."/>
            <person name="Lappartient A."/>
            <person name="Leroch M."/>
            <person name="Levis C."/>
            <person name="Mauceli E."/>
            <person name="Neuveglise C."/>
            <person name="Oeser B."/>
            <person name="Pearson M."/>
            <person name="Poulain J."/>
            <person name="Poussereau N."/>
            <person name="Quesneville H."/>
            <person name="Rascle C."/>
            <person name="Schumacher J."/>
            <person name="Segurens B."/>
            <person name="Sexton A."/>
            <person name="Silva E."/>
            <person name="Sirven C."/>
            <person name="Soanes D.M."/>
            <person name="Talbot N.J."/>
            <person name="Templeton M."/>
            <person name="Yandava C."/>
            <person name="Yarden O."/>
            <person name="Zeng Q."/>
            <person name="Rollins J.A."/>
            <person name="Lebrun M.H."/>
            <person name="Dickman M."/>
        </authorList>
    </citation>
    <scope>NUCLEOTIDE SEQUENCE [LARGE SCALE GENOMIC DNA]</scope>
    <source>
        <strain evidence="2">T4</strain>
    </source>
</reference>
<dbReference type="InParanoid" id="G2YCY5"/>
<dbReference type="EMBL" id="FQ790320">
    <property type="protein sequence ID" value="CCD49633.1"/>
    <property type="molecule type" value="Genomic_DNA"/>
</dbReference>
<dbReference type="HOGENOM" id="CLU_2739720_0_0_1"/>
<protein>
    <submittedName>
        <fullName evidence="1">Uncharacterized protein</fullName>
    </submittedName>
</protein>
<dbReference type="AlphaFoldDB" id="G2YCY5"/>
<gene>
    <name evidence="1" type="ORF">BofuT4_uP097410.1</name>
</gene>
<evidence type="ECO:0000313" key="1">
    <source>
        <dbReference type="EMBL" id="CCD49633.1"/>
    </source>
</evidence>
<organism evidence="1 2">
    <name type="scientific">Botryotinia fuckeliana (strain T4)</name>
    <name type="common">Noble rot fungus</name>
    <name type="synonym">Botrytis cinerea</name>
    <dbReference type="NCBI Taxonomy" id="999810"/>
    <lineage>
        <taxon>Eukaryota</taxon>
        <taxon>Fungi</taxon>
        <taxon>Dikarya</taxon>
        <taxon>Ascomycota</taxon>
        <taxon>Pezizomycotina</taxon>
        <taxon>Leotiomycetes</taxon>
        <taxon>Helotiales</taxon>
        <taxon>Sclerotiniaceae</taxon>
        <taxon>Botrytis</taxon>
    </lineage>
</organism>
<accession>G2YCY5</accession>
<sequence length="71" mass="7892">MAESAMPPWNSLLDSTAGLRGHYLIARPFHRLSTVISFTAPASMCMLRRADKQSWVPQGGRLCQSQCEVLD</sequence>
<proteinExistence type="predicted"/>
<name>G2YCY5_BOTF4</name>
<evidence type="ECO:0000313" key="2">
    <source>
        <dbReference type="Proteomes" id="UP000008177"/>
    </source>
</evidence>
<dbReference type="Proteomes" id="UP000008177">
    <property type="component" value="Unplaced contigs"/>
</dbReference>